<comment type="similarity">
    <text evidence="1">In the C-terminal section; belongs to the class-I pyridoxal-phosphate-dependent aminotransferase family.</text>
</comment>
<dbReference type="SUPFAM" id="SSF46785">
    <property type="entry name" value="Winged helix' DNA-binding domain"/>
    <property type="match status" value="1"/>
</dbReference>
<dbReference type="EMBL" id="BAAANN010000016">
    <property type="protein sequence ID" value="GAA1965565.1"/>
    <property type="molecule type" value="Genomic_DNA"/>
</dbReference>
<evidence type="ECO:0000259" key="6">
    <source>
        <dbReference type="PROSITE" id="PS50949"/>
    </source>
</evidence>
<evidence type="ECO:0000256" key="4">
    <source>
        <dbReference type="ARBA" id="ARBA00023125"/>
    </source>
</evidence>
<dbReference type="InterPro" id="IPR015421">
    <property type="entry name" value="PyrdxlP-dep_Trfase_major"/>
</dbReference>
<sequence>MNTDIQIDTEAGGGRRDQIYRQLRAAILDGRLADGEPLPPTRELARRLSVSRNTVSSAYDLLAAEGFLRARTGAGTFVRAGAAWERRPRSEQRARLAVNEVWDALPPPPAAFETSFEFDFRAGIPDLARFPFDTWRRLSSEQLRASNAEVLTYGDPAGDPALCAAITRHVGVSRGLTVDPDDVVVTNGAQQAFDLVARVLLRPGDTVAVEDPGYPPPRLIFATHGMRVVGVPVDEEGIVVDAIPAGTRLVFVTPSHQCPLGTAMSLGRRLELIAWARRVDGVIVEDDYDSEFRYGGRPLEPVHSLDDDGRVCYVSSFSKLLFPALRLGFLIVPASVRAPVRKAKQLTDWHSDGPAQATLARFMADGGFARHVKRMRRAYHERHDLVAEILRDEFAGMLAPVPSAAGLHVSALGAAGEDFVREARAAGIRLYTVESMAVGEPAVTGLIFGYGAIRPERIGPGMRRVRDLLRKRG</sequence>
<dbReference type="Pfam" id="PF00155">
    <property type="entry name" value="Aminotran_1_2"/>
    <property type="match status" value="1"/>
</dbReference>
<evidence type="ECO:0000256" key="2">
    <source>
        <dbReference type="ARBA" id="ARBA00022898"/>
    </source>
</evidence>
<dbReference type="CDD" id="cd07377">
    <property type="entry name" value="WHTH_GntR"/>
    <property type="match status" value="1"/>
</dbReference>
<evidence type="ECO:0000313" key="8">
    <source>
        <dbReference type="Proteomes" id="UP001501116"/>
    </source>
</evidence>
<dbReference type="InterPro" id="IPR015424">
    <property type="entry name" value="PyrdxlP-dep_Trfase"/>
</dbReference>
<dbReference type="InterPro" id="IPR004839">
    <property type="entry name" value="Aminotransferase_I/II_large"/>
</dbReference>
<dbReference type="RefSeq" id="WP_344421210.1">
    <property type="nucleotide sequence ID" value="NZ_BAAANN010000016.1"/>
</dbReference>
<protein>
    <submittedName>
        <fullName evidence="7">PLP-dependent aminotransferase family protein</fullName>
    </submittedName>
</protein>
<dbReference type="PANTHER" id="PTHR46577">
    <property type="entry name" value="HTH-TYPE TRANSCRIPTIONAL REGULATORY PROTEIN GABR"/>
    <property type="match status" value="1"/>
</dbReference>
<organism evidence="7 8">
    <name type="scientific">Amycolatopsis minnesotensis</name>
    <dbReference type="NCBI Taxonomy" id="337894"/>
    <lineage>
        <taxon>Bacteria</taxon>
        <taxon>Bacillati</taxon>
        <taxon>Actinomycetota</taxon>
        <taxon>Actinomycetes</taxon>
        <taxon>Pseudonocardiales</taxon>
        <taxon>Pseudonocardiaceae</taxon>
        <taxon>Amycolatopsis</taxon>
    </lineage>
</organism>
<dbReference type="InterPro" id="IPR000524">
    <property type="entry name" value="Tscrpt_reg_HTH_GntR"/>
</dbReference>
<keyword evidence="3" id="KW-0805">Transcription regulation</keyword>
<dbReference type="Gene3D" id="1.10.10.10">
    <property type="entry name" value="Winged helix-like DNA-binding domain superfamily/Winged helix DNA-binding domain"/>
    <property type="match status" value="1"/>
</dbReference>
<dbReference type="Proteomes" id="UP001501116">
    <property type="component" value="Unassembled WGS sequence"/>
</dbReference>
<dbReference type="InterPro" id="IPR051446">
    <property type="entry name" value="HTH_trans_reg/aminotransferase"/>
</dbReference>
<dbReference type="PANTHER" id="PTHR46577:SF1">
    <property type="entry name" value="HTH-TYPE TRANSCRIPTIONAL REGULATORY PROTEIN GABR"/>
    <property type="match status" value="1"/>
</dbReference>
<dbReference type="CDD" id="cd00609">
    <property type="entry name" value="AAT_like"/>
    <property type="match status" value="1"/>
</dbReference>
<proteinExistence type="inferred from homology"/>
<keyword evidence="7" id="KW-0032">Aminotransferase</keyword>
<dbReference type="SMART" id="SM00345">
    <property type="entry name" value="HTH_GNTR"/>
    <property type="match status" value="1"/>
</dbReference>
<dbReference type="Gene3D" id="3.40.640.10">
    <property type="entry name" value="Type I PLP-dependent aspartate aminotransferase-like (Major domain)"/>
    <property type="match status" value="1"/>
</dbReference>
<keyword evidence="8" id="KW-1185">Reference proteome</keyword>
<dbReference type="PRINTS" id="PR00035">
    <property type="entry name" value="HTHGNTR"/>
</dbReference>
<keyword evidence="5" id="KW-0804">Transcription</keyword>
<dbReference type="Pfam" id="PF00392">
    <property type="entry name" value="GntR"/>
    <property type="match status" value="1"/>
</dbReference>
<reference evidence="8" key="1">
    <citation type="journal article" date="2019" name="Int. J. Syst. Evol. Microbiol.">
        <title>The Global Catalogue of Microorganisms (GCM) 10K type strain sequencing project: providing services to taxonomists for standard genome sequencing and annotation.</title>
        <authorList>
            <consortium name="The Broad Institute Genomics Platform"/>
            <consortium name="The Broad Institute Genome Sequencing Center for Infectious Disease"/>
            <person name="Wu L."/>
            <person name="Ma J."/>
        </authorList>
    </citation>
    <scope>NUCLEOTIDE SEQUENCE [LARGE SCALE GENOMIC DNA]</scope>
    <source>
        <strain evidence="8">JCM 14545</strain>
    </source>
</reference>
<evidence type="ECO:0000256" key="5">
    <source>
        <dbReference type="ARBA" id="ARBA00023163"/>
    </source>
</evidence>
<dbReference type="InterPro" id="IPR036390">
    <property type="entry name" value="WH_DNA-bd_sf"/>
</dbReference>
<gene>
    <name evidence="7" type="ORF">GCM10009754_42130</name>
</gene>
<comment type="caution">
    <text evidence="7">The sequence shown here is derived from an EMBL/GenBank/DDBJ whole genome shotgun (WGS) entry which is preliminary data.</text>
</comment>
<keyword evidence="2" id="KW-0663">Pyridoxal phosphate</keyword>
<evidence type="ECO:0000256" key="1">
    <source>
        <dbReference type="ARBA" id="ARBA00005384"/>
    </source>
</evidence>
<evidence type="ECO:0000313" key="7">
    <source>
        <dbReference type="EMBL" id="GAA1965565.1"/>
    </source>
</evidence>
<keyword evidence="7" id="KW-0808">Transferase</keyword>
<feature type="domain" description="HTH gntR-type" evidence="6">
    <location>
        <begin position="13"/>
        <end position="81"/>
    </location>
</feature>
<dbReference type="InterPro" id="IPR036388">
    <property type="entry name" value="WH-like_DNA-bd_sf"/>
</dbReference>
<dbReference type="SUPFAM" id="SSF53383">
    <property type="entry name" value="PLP-dependent transferases"/>
    <property type="match status" value="1"/>
</dbReference>
<evidence type="ECO:0000256" key="3">
    <source>
        <dbReference type="ARBA" id="ARBA00023015"/>
    </source>
</evidence>
<keyword evidence="4" id="KW-0238">DNA-binding</keyword>
<accession>A0ABP5CMU5</accession>
<dbReference type="GO" id="GO:0008483">
    <property type="term" value="F:transaminase activity"/>
    <property type="evidence" value="ECO:0007669"/>
    <property type="project" value="UniProtKB-KW"/>
</dbReference>
<dbReference type="PROSITE" id="PS50949">
    <property type="entry name" value="HTH_GNTR"/>
    <property type="match status" value="1"/>
</dbReference>
<name>A0ABP5CMU5_9PSEU</name>